<comment type="caution">
    <text evidence="1">The sequence shown here is derived from an EMBL/GenBank/DDBJ whole genome shotgun (WGS) entry which is preliminary data.</text>
</comment>
<dbReference type="InterPro" id="IPR036291">
    <property type="entry name" value="NAD(P)-bd_dom_sf"/>
</dbReference>
<dbReference type="PANTHER" id="PTHR13812">
    <property type="entry name" value="KETIMINE REDUCTASE MU-CRYSTALLIN"/>
    <property type="match status" value="1"/>
</dbReference>
<dbReference type="Gene3D" id="3.30.1780.10">
    <property type="entry name" value="ornithine cyclodeaminase, domain 1"/>
    <property type="match status" value="1"/>
</dbReference>
<sequence length="309" mass="32682">MSIDGIGGERMRGLGDARHLVDALERALLGGLRPEDEQGRVSRPTSHGELLLMPSEATGHVGVKVLGLAPGNPARGLPTISGLYLLMDARTLRLLAMMDGGELTLLRTPAVSALAARHMASRPIRSAVVFGSGPQARAHIETFHALHGLRDVVVAGRDPERTERLVRRCADDGLRARTGSAHDVREADIVICCTSAREPLFAADLLAPGTLVVAVGSHHPDARELGDDVMEAAQVVVESRTVATTEAGDVVQALGHGAIAETDLIELSGLVRGGAVVEDARPRVFKSVGMAWEDLAVAVAVHERYMASR</sequence>
<keyword evidence="2" id="KW-1185">Reference proteome</keyword>
<dbReference type="InterPro" id="IPR023401">
    <property type="entry name" value="ODC_N"/>
</dbReference>
<dbReference type="GO" id="GO:0005737">
    <property type="term" value="C:cytoplasm"/>
    <property type="evidence" value="ECO:0007669"/>
    <property type="project" value="TreeGrafter"/>
</dbReference>
<dbReference type="RefSeq" id="WP_218935286.1">
    <property type="nucleotide sequence ID" value="NZ_BMRD01000004.1"/>
</dbReference>
<evidence type="ECO:0000313" key="1">
    <source>
        <dbReference type="EMBL" id="NYE15577.1"/>
    </source>
</evidence>
<dbReference type="SUPFAM" id="SSF51735">
    <property type="entry name" value="NAD(P)-binding Rossmann-fold domains"/>
    <property type="match status" value="1"/>
</dbReference>
<proteinExistence type="predicted"/>
<accession>A0A7Y9KDW6</accession>
<dbReference type="EMBL" id="JACCBT010000001">
    <property type="protein sequence ID" value="NYE15577.1"/>
    <property type="molecule type" value="Genomic_DNA"/>
</dbReference>
<dbReference type="EC" id="4.3.1.12" evidence="1"/>
<name>A0A7Y9KDW6_9ACTN</name>
<dbReference type="PANTHER" id="PTHR13812:SF19">
    <property type="entry name" value="KETIMINE REDUCTASE MU-CRYSTALLIN"/>
    <property type="match status" value="1"/>
</dbReference>
<organism evidence="1 2">
    <name type="scientific">Actinomadura citrea</name>
    <dbReference type="NCBI Taxonomy" id="46158"/>
    <lineage>
        <taxon>Bacteria</taxon>
        <taxon>Bacillati</taxon>
        <taxon>Actinomycetota</taxon>
        <taxon>Actinomycetes</taxon>
        <taxon>Streptosporangiales</taxon>
        <taxon>Thermomonosporaceae</taxon>
        <taxon>Actinomadura</taxon>
    </lineage>
</organism>
<keyword evidence="1" id="KW-0456">Lyase</keyword>
<evidence type="ECO:0000313" key="2">
    <source>
        <dbReference type="Proteomes" id="UP000591272"/>
    </source>
</evidence>
<protein>
    <submittedName>
        <fullName evidence="1">Ornithine cyclodeaminase</fullName>
        <ecNumber evidence="1">4.3.1.12</ecNumber>
    </submittedName>
</protein>
<gene>
    <name evidence="1" type="ORF">BJ999_005873</name>
</gene>
<dbReference type="Proteomes" id="UP000591272">
    <property type="component" value="Unassembled WGS sequence"/>
</dbReference>
<dbReference type="PIRSF" id="PIRSF001439">
    <property type="entry name" value="CryM"/>
    <property type="match status" value="1"/>
</dbReference>
<dbReference type="GO" id="GO:0008473">
    <property type="term" value="F:ornithine cyclodeaminase activity"/>
    <property type="evidence" value="ECO:0007669"/>
    <property type="project" value="UniProtKB-EC"/>
</dbReference>
<dbReference type="Pfam" id="PF02423">
    <property type="entry name" value="OCD_Mu_crystall"/>
    <property type="match status" value="1"/>
</dbReference>
<dbReference type="Gene3D" id="3.40.50.720">
    <property type="entry name" value="NAD(P)-binding Rossmann-like Domain"/>
    <property type="match status" value="1"/>
</dbReference>
<reference evidence="1 2" key="1">
    <citation type="submission" date="2020-07" db="EMBL/GenBank/DDBJ databases">
        <title>Sequencing the genomes of 1000 actinobacteria strains.</title>
        <authorList>
            <person name="Klenk H.-P."/>
        </authorList>
    </citation>
    <scope>NUCLEOTIDE SEQUENCE [LARGE SCALE GENOMIC DNA]</scope>
    <source>
        <strain evidence="1 2">DSM 43461</strain>
    </source>
</reference>
<dbReference type="AlphaFoldDB" id="A0A7Y9KDW6"/>
<dbReference type="InterPro" id="IPR003462">
    <property type="entry name" value="ODC_Mu_crystall"/>
</dbReference>